<dbReference type="InterPro" id="IPR001387">
    <property type="entry name" value="Cro/C1-type_HTH"/>
</dbReference>
<dbReference type="InterPro" id="IPR010982">
    <property type="entry name" value="Lambda_DNA-bd_dom_sf"/>
</dbReference>
<dbReference type="CDD" id="cd00093">
    <property type="entry name" value="HTH_XRE"/>
    <property type="match status" value="1"/>
</dbReference>
<dbReference type="AlphaFoldDB" id="A0A554VPF1"/>
<dbReference type="SUPFAM" id="SSF47413">
    <property type="entry name" value="lambda repressor-like DNA-binding domains"/>
    <property type="match status" value="1"/>
</dbReference>
<gene>
    <name evidence="2" type="ORF">FOF46_04735</name>
</gene>
<feature type="domain" description="HTH cro/C1-type" evidence="1">
    <location>
        <begin position="1"/>
        <end position="27"/>
    </location>
</feature>
<keyword evidence="3" id="KW-1185">Reference proteome</keyword>
<dbReference type="Pfam" id="PF01381">
    <property type="entry name" value="HTH_3"/>
    <property type="match status" value="1"/>
</dbReference>
<organism evidence="2 3">
    <name type="scientific">Aquimarina algiphila</name>
    <dbReference type="NCBI Taxonomy" id="2047982"/>
    <lineage>
        <taxon>Bacteria</taxon>
        <taxon>Pseudomonadati</taxon>
        <taxon>Bacteroidota</taxon>
        <taxon>Flavobacteriia</taxon>
        <taxon>Flavobacteriales</taxon>
        <taxon>Flavobacteriaceae</taxon>
        <taxon>Aquimarina</taxon>
    </lineage>
</organism>
<protein>
    <submittedName>
        <fullName evidence="2">Helix-turn-helix transcriptional regulator</fullName>
    </submittedName>
</protein>
<dbReference type="Gene3D" id="1.10.260.40">
    <property type="entry name" value="lambda repressor-like DNA-binding domains"/>
    <property type="match status" value="1"/>
</dbReference>
<evidence type="ECO:0000313" key="2">
    <source>
        <dbReference type="EMBL" id="TSE10344.1"/>
    </source>
</evidence>
<evidence type="ECO:0000313" key="3">
    <source>
        <dbReference type="Proteomes" id="UP000318833"/>
    </source>
</evidence>
<reference evidence="2 3" key="1">
    <citation type="submission" date="2019-07" db="EMBL/GenBank/DDBJ databases">
        <title>The draft genome sequence of Aquimarina algiphila M91.</title>
        <authorList>
            <person name="Meng X."/>
        </authorList>
    </citation>
    <scope>NUCLEOTIDE SEQUENCE [LARGE SCALE GENOMIC DNA]</scope>
    <source>
        <strain evidence="2 3">M91</strain>
    </source>
</reference>
<sequence length="131" mass="15230">MTQQEFADLLGVTRKTIVNYESGGNIPESREKLFKYILKTFNKKENSSSQKEDHYAKDLNKTDKALMSKVLEKFEHIGDDEVALYVDFKKHKLLKNPLIKSIIKSEAWRIVEHEMRNLAIEKTLGTEDDDV</sequence>
<dbReference type="Proteomes" id="UP000318833">
    <property type="component" value="Unassembled WGS sequence"/>
</dbReference>
<evidence type="ECO:0000259" key="1">
    <source>
        <dbReference type="PROSITE" id="PS50943"/>
    </source>
</evidence>
<dbReference type="GO" id="GO:0003677">
    <property type="term" value="F:DNA binding"/>
    <property type="evidence" value="ECO:0007669"/>
    <property type="project" value="InterPro"/>
</dbReference>
<name>A0A554VPF1_9FLAO</name>
<dbReference type="EMBL" id="VLNR01000007">
    <property type="protein sequence ID" value="TSE10344.1"/>
    <property type="molecule type" value="Genomic_DNA"/>
</dbReference>
<dbReference type="PROSITE" id="PS50943">
    <property type="entry name" value="HTH_CROC1"/>
    <property type="match status" value="1"/>
</dbReference>
<comment type="caution">
    <text evidence="2">The sequence shown here is derived from an EMBL/GenBank/DDBJ whole genome shotgun (WGS) entry which is preliminary data.</text>
</comment>
<dbReference type="OrthoDB" id="3831186at2"/>
<accession>A0A554VPF1</accession>
<proteinExistence type="predicted"/>